<comment type="caution">
    <text evidence="2">The sequence shown here is derived from an EMBL/GenBank/DDBJ whole genome shotgun (WGS) entry which is preliminary data.</text>
</comment>
<evidence type="ECO:0000256" key="1">
    <source>
        <dbReference type="SAM" id="MobiDB-lite"/>
    </source>
</evidence>
<reference evidence="2 3" key="1">
    <citation type="journal article" date="2024" name="Genome Biol. Evol.">
        <title>Chromosome-level genome assembly of the viviparous eelpout Zoarces viviparus.</title>
        <authorList>
            <person name="Fuhrmann N."/>
            <person name="Brasseur M.V."/>
            <person name="Bakowski C.E."/>
            <person name="Podsiadlowski L."/>
            <person name="Prost S."/>
            <person name="Krehenwinkel H."/>
            <person name="Mayer C."/>
        </authorList>
    </citation>
    <scope>NUCLEOTIDE SEQUENCE [LARGE SCALE GENOMIC DNA]</scope>
    <source>
        <strain evidence="2">NO-MEL_2022_Ind0_liver</strain>
    </source>
</reference>
<gene>
    <name evidence="2" type="ORF">VZT92_021703</name>
</gene>
<protein>
    <submittedName>
        <fullName evidence="2">Uncharacterized protein</fullName>
    </submittedName>
</protein>
<dbReference type="EMBL" id="JBCEZU010000434">
    <property type="protein sequence ID" value="KAK9518938.1"/>
    <property type="molecule type" value="Genomic_DNA"/>
</dbReference>
<organism evidence="2 3">
    <name type="scientific">Zoarces viviparus</name>
    <name type="common">Viviparous eelpout</name>
    <name type="synonym">Blennius viviparus</name>
    <dbReference type="NCBI Taxonomy" id="48416"/>
    <lineage>
        <taxon>Eukaryota</taxon>
        <taxon>Metazoa</taxon>
        <taxon>Chordata</taxon>
        <taxon>Craniata</taxon>
        <taxon>Vertebrata</taxon>
        <taxon>Euteleostomi</taxon>
        <taxon>Actinopterygii</taxon>
        <taxon>Neopterygii</taxon>
        <taxon>Teleostei</taxon>
        <taxon>Neoteleostei</taxon>
        <taxon>Acanthomorphata</taxon>
        <taxon>Eupercaria</taxon>
        <taxon>Perciformes</taxon>
        <taxon>Cottioidei</taxon>
        <taxon>Zoarcales</taxon>
        <taxon>Zoarcidae</taxon>
        <taxon>Zoarcinae</taxon>
        <taxon>Zoarces</taxon>
    </lineage>
</organism>
<evidence type="ECO:0000313" key="2">
    <source>
        <dbReference type="EMBL" id="KAK9518938.1"/>
    </source>
</evidence>
<sequence>MNVQDELPAPLEDLYMRTLCRCRSLSGSSLSQTRHLGLGEQLQADVKLPEEPLVSERPTGRAQPEI</sequence>
<proteinExistence type="predicted"/>
<feature type="region of interest" description="Disordered" evidence="1">
    <location>
        <begin position="43"/>
        <end position="66"/>
    </location>
</feature>
<dbReference type="Proteomes" id="UP001488805">
    <property type="component" value="Unassembled WGS sequence"/>
</dbReference>
<keyword evidence="3" id="KW-1185">Reference proteome</keyword>
<dbReference type="AlphaFoldDB" id="A0AAW1E8S7"/>
<name>A0AAW1E8S7_ZOAVI</name>
<accession>A0AAW1E8S7</accession>
<evidence type="ECO:0000313" key="3">
    <source>
        <dbReference type="Proteomes" id="UP001488805"/>
    </source>
</evidence>